<dbReference type="Gene3D" id="3.40.50.2000">
    <property type="entry name" value="Glycogen Phosphorylase B"/>
    <property type="match status" value="2"/>
</dbReference>
<dbReference type="Proteomes" id="UP000197679">
    <property type="component" value="Chromosome"/>
</dbReference>
<dbReference type="Pfam" id="PF00534">
    <property type="entry name" value="Glycos_transf_1"/>
    <property type="match status" value="1"/>
</dbReference>
<evidence type="ECO:0000313" key="3">
    <source>
        <dbReference type="EMBL" id="ASI13867.1"/>
    </source>
</evidence>
<evidence type="ECO:0000256" key="1">
    <source>
        <dbReference type="ARBA" id="ARBA00022679"/>
    </source>
</evidence>
<dbReference type="AlphaFoldDB" id="A0A218NN34"/>
<dbReference type="RefSeq" id="WP_088820140.1">
    <property type="nucleotide sequence ID" value="NZ_CP019964.1"/>
</dbReference>
<dbReference type="PANTHER" id="PTHR46401:SF2">
    <property type="entry name" value="GLYCOSYLTRANSFERASE WBBK-RELATED"/>
    <property type="match status" value="1"/>
</dbReference>
<gene>
    <name evidence="3" type="ORF">Mia14_0555</name>
</gene>
<accession>A0A218NN34</accession>
<dbReference type="SUPFAM" id="SSF53756">
    <property type="entry name" value="UDP-Glycosyltransferase/glycogen phosphorylase"/>
    <property type="match status" value="1"/>
</dbReference>
<evidence type="ECO:0000313" key="4">
    <source>
        <dbReference type="Proteomes" id="UP000197679"/>
    </source>
</evidence>
<protein>
    <submittedName>
        <fullName evidence="3">Glycosyltransferase</fullName>
    </submittedName>
</protein>
<dbReference type="PANTHER" id="PTHR46401">
    <property type="entry name" value="GLYCOSYLTRANSFERASE WBBK-RELATED"/>
    <property type="match status" value="1"/>
</dbReference>
<dbReference type="GO" id="GO:0016757">
    <property type="term" value="F:glycosyltransferase activity"/>
    <property type="evidence" value="ECO:0007669"/>
    <property type="project" value="InterPro"/>
</dbReference>
<evidence type="ECO:0000259" key="2">
    <source>
        <dbReference type="Pfam" id="PF00534"/>
    </source>
</evidence>
<dbReference type="KEGG" id="marh:Mia14_0555"/>
<keyword evidence="4" id="KW-1185">Reference proteome</keyword>
<keyword evidence="1 3" id="KW-0808">Transferase</keyword>
<sequence length="382" mass="45180">MNKKKLNVVQLHSVIFKGDAVSNIMLAIDKINKENNWSSSLIADLFSEYKGIPVWASADYNKSSYISGIPYLISRFIRLDNKTKWLKEYLNAKKEYKPNVARNLIEKADIRIWHYGAFYTLFRYFHERDILFYHGITYPYLGYNSEFNIYSKTMLQSILDMNPFVIVQSQFIKQSIADLGFKSNNIYILPLFHKYKLPYQERYTKPIHLISWGRYALNKGIPELVRACNQYKIPIRIFGDNYQTREFKDEYREALRFNVNNYATLSSKIDDFENELNPATIYISNSHHEGFGMPLIEAEAHSLPVLVRKGTAMDELVKDGYNGYLFKDINEIPELINKIKKNYKQISYNAWKHSQGFSYENFKKQYLKIINKYLEYKKTNIK</sequence>
<name>A0A218NN34_9ARCH</name>
<dbReference type="EMBL" id="CP019964">
    <property type="protein sequence ID" value="ASI13867.1"/>
    <property type="molecule type" value="Genomic_DNA"/>
</dbReference>
<proteinExistence type="predicted"/>
<reference evidence="3 4" key="1">
    <citation type="journal article" date="2017" name="Nat. Commun.">
        <title>'ARMAN' archaea depend on association with euryarchaeal host in culture and in situ.</title>
        <authorList>
            <person name="Golyshina O."/>
            <person name="Toshchakov S."/>
            <person name="Makarova K."/>
            <person name="Gavrilov S."/>
            <person name="Korzhenkov A."/>
            <person name="La Cono V."/>
            <person name="Arcadi E."/>
            <person name="Nechitaylo T."/>
            <person name="Ferrer M."/>
            <person name="Kublanov I."/>
            <person name="Wolf Y."/>
            <person name="Yakimov M."/>
            <person name="Golyshin P."/>
            <person name="Slesarev A."/>
            <person name="Kozyavkin S."/>
        </authorList>
    </citation>
    <scope>NUCLEOTIDE SEQUENCE [LARGE SCALE GENOMIC DNA]</scope>
    <source>
        <strain evidence="3 4">Mia14</strain>
    </source>
</reference>
<feature type="domain" description="Glycosyl transferase family 1" evidence="2">
    <location>
        <begin position="202"/>
        <end position="344"/>
    </location>
</feature>
<dbReference type="InterPro" id="IPR001296">
    <property type="entry name" value="Glyco_trans_1"/>
</dbReference>
<dbReference type="OrthoDB" id="132546at2157"/>
<dbReference type="GeneID" id="33314112"/>
<organism evidence="3 4">
    <name type="scientific">Candidatus Mancarchaeum acidiphilum</name>
    <dbReference type="NCBI Taxonomy" id="1920749"/>
    <lineage>
        <taxon>Archaea</taxon>
        <taxon>Candidatus Micrarchaeota</taxon>
        <taxon>Candidatus Mancarchaeum</taxon>
    </lineage>
</organism>